<evidence type="ECO:0000256" key="2">
    <source>
        <dbReference type="SAM" id="SignalP"/>
    </source>
</evidence>
<accession>A0ABS4AR34</accession>
<evidence type="ECO:0008006" key="5">
    <source>
        <dbReference type="Google" id="ProtNLM"/>
    </source>
</evidence>
<dbReference type="EMBL" id="JAGIYZ010000006">
    <property type="protein sequence ID" value="MBP0463806.1"/>
    <property type="molecule type" value="Genomic_DNA"/>
</dbReference>
<feature type="signal peptide" evidence="2">
    <location>
        <begin position="1"/>
        <end position="20"/>
    </location>
</feature>
<reference evidence="3 4" key="1">
    <citation type="submission" date="2021-03" db="EMBL/GenBank/DDBJ databases">
        <authorList>
            <person name="So Y."/>
        </authorList>
    </citation>
    <scope>NUCLEOTIDE SEQUENCE [LARGE SCALE GENOMIC DNA]</scope>
    <source>
        <strain evidence="3 4">PWR1</strain>
    </source>
</reference>
<keyword evidence="4" id="KW-1185">Reference proteome</keyword>
<keyword evidence="2" id="KW-0732">Signal</keyword>
<dbReference type="RefSeq" id="WP_209351195.1">
    <property type="nucleotide sequence ID" value="NZ_JAGIYZ010000006.1"/>
</dbReference>
<protein>
    <recommendedName>
        <fullName evidence="5">Adhesin</fullName>
    </recommendedName>
</protein>
<evidence type="ECO:0000313" key="4">
    <source>
        <dbReference type="Proteomes" id="UP000680815"/>
    </source>
</evidence>
<dbReference type="Proteomes" id="UP000680815">
    <property type="component" value="Unassembled WGS sequence"/>
</dbReference>
<proteinExistence type="predicted"/>
<comment type="caution">
    <text evidence="3">The sequence shown here is derived from an EMBL/GenBank/DDBJ whole genome shotgun (WGS) entry which is preliminary data.</text>
</comment>
<name>A0ABS4AR34_9PROT</name>
<gene>
    <name evidence="3" type="ORF">J5Y09_07780</name>
</gene>
<evidence type="ECO:0000313" key="3">
    <source>
        <dbReference type="EMBL" id="MBP0463806.1"/>
    </source>
</evidence>
<organism evidence="3 4">
    <name type="scientific">Roseomonas nitratireducens</name>
    <dbReference type="NCBI Taxonomy" id="2820810"/>
    <lineage>
        <taxon>Bacteria</taxon>
        <taxon>Pseudomonadati</taxon>
        <taxon>Pseudomonadota</taxon>
        <taxon>Alphaproteobacteria</taxon>
        <taxon>Acetobacterales</taxon>
        <taxon>Roseomonadaceae</taxon>
        <taxon>Roseomonas</taxon>
    </lineage>
</organism>
<sequence>MRALLLAGVGIVAFGGAAMAEGDRGNHHRRYQPAIMDHYAAALGVNIGEVRGNSSTTGRGQAVGVTTTGSFGGARGVMNVNQNAGANSAQQNAVAIAYIEGCDCRVEFKYGDGNANAVAGNGGQVVGNNSANGEYSRRHHHGDDGTSASATLAGSFGSATGIAQVNQNAGANSLQQNATAVAYIDNVSGTRRQDRDAWAIAGNAGRVTGSGNSSDDYRHRANGSIEGAFAGFTGVANVNQNVGANSLQQNAAALSAVEYCNCATRDLSTVVAAAANLGSVSYNRADADRGAAFATIGGSFNGITGITQVNQNAGANSLMQNSVAVGAVYNR</sequence>
<feature type="chain" id="PRO_5046425131" description="Adhesin" evidence="2">
    <location>
        <begin position="21"/>
        <end position="331"/>
    </location>
</feature>
<evidence type="ECO:0000256" key="1">
    <source>
        <dbReference type="SAM" id="MobiDB-lite"/>
    </source>
</evidence>
<feature type="region of interest" description="Disordered" evidence="1">
    <location>
        <begin position="121"/>
        <end position="148"/>
    </location>
</feature>